<dbReference type="AlphaFoldDB" id="A0A4R2RST6"/>
<protein>
    <submittedName>
        <fullName evidence="2">Uncharacterized protein</fullName>
    </submittedName>
</protein>
<comment type="caution">
    <text evidence="2">The sequence shown here is derived from an EMBL/GenBank/DDBJ whole genome shotgun (WGS) entry which is preliminary data.</text>
</comment>
<dbReference type="Proteomes" id="UP000294746">
    <property type="component" value="Unassembled WGS sequence"/>
</dbReference>
<evidence type="ECO:0000313" key="3">
    <source>
        <dbReference type="Proteomes" id="UP000294746"/>
    </source>
</evidence>
<feature type="compositionally biased region" description="Polar residues" evidence="1">
    <location>
        <begin position="1"/>
        <end position="10"/>
    </location>
</feature>
<evidence type="ECO:0000256" key="1">
    <source>
        <dbReference type="SAM" id="MobiDB-lite"/>
    </source>
</evidence>
<reference evidence="2 3" key="1">
    <citation type="submission" date="2019-03" db="EMBL/GenBank/DDBJ databases">
        <title>Genomic Encyclopedia of Type Strains, Phase IV (KMG-IV): sequencing the most valuable type-strain genomes for metagenomic binning, comparative biology and taxonomic classification.</title>
        <authorList>
            <person name="Goeker M."/>
        </authorList>
    </citation>
    <scope>NUCLEOTIDE SEQUENCE [LARGE SCALE GENOMIC DNA]</scope>
    <source>
        <strain evidence="2 3">DSM 46831</strain>
    </source>
</reference>
<sequence length="55" mass="6156">MKKVSVSNGITKVENGKLANRPHESTSSRTVVQFGTVVTCRDSPRKERDHETRSN</sequence>
<keyword evidence="3" id="KW-1185">Reference proteome</keyword>
<accession>A0A4R2RST6</accession>
<dbReference type="RefSeq" id="WP_165873710.1">
    <property type="nucleotide sequence ID" value="NZ_SLXV01000019.1"/>
</dbReference>
<feature type="region of interest" description="Disordered" evidence="1">
    <location>
        <begin position="1"/>
        <end position="28"/>
    </location>
</feature>
<name>A0A4R2RST6_9BACL</name>
<gene>
    <name evidence="2" type="ORF">EDD57_11917</name>
</gene>
<proteinExistence type="predicted"/>
<organism evidence="2 3">
    <name type="scientific">Baia soyae</name>
    <dbReference type="NCBI Taxonomy" id="1544746"/>
    <lineage>
        <taxon>Bacteria</taxon>
        <taxon>Bacillati</taxon>
        <taxon>Bacillota</taxon>
        <taxon>Bacilli</taxon>
        <taxon>Bacillales</taxon>
        <taxon>Thermoactinomycetaceae</taxon>
        <taxon>Baia</taxon>
    </lineage>
</organism>
<evidence type="ECO:0000313" key="2">
    <source>
        <dbReference type="EMBL" id="TCP67330.1"/>
    </source>
</evidence>
<dbReference type="EMBL" id="SLXV01000019">
    <property type="protein sequence ID" value="TCP67330.1"/>
    <property type="molecule type" value="Genomic_DNA"/>
</dbReference>